<evidence type="ECO:0000313" key="3">
    <source>
        <dbReference type="EMBL" id="CAB4180818.1"/>
    </source>
</evidence>
<name>A0A6J5RVH2_9CAUD</name>
<evidence type="ECO:0000313" key="1">
    <source>
        <dbReference type="EMBL" id="CAB4169006.1"/>
    </source>
</evidence>
<dbReference type="EMBL" id="LR797006">
    <property type="protein sequence ID" value="CAB4180818.1"/>
    <property type="molecule type" value="Genomic_DNA"/>
</dbReference>
<protein>
    <submittedName>
        <fullName evidence="4">Uncharacterized protein</fullName>
    </submittedName>
</protein>
<evidence type="ECO:0000313" key="2">
    <source>
        <dbReference type="EMBL" id="CAB4176429.1"/>
    </source>
</evidence>
<dbReference type="EMBL" id="LR798374">
    <property type="protein sequence ID" value="CAB5227610.1"/>
    <property type="molecule type" value="Genomic_DNA"/>
</dbReference>
<dbReference type="EMBL" id="LR797362">
    <property type="protein sequence ID" value="CAB4210993.1"/>
    <property type="molecule type" value="Genomic_DNA"/>
</dbReference>
<sequence length="236" mass="25977">MKYKKNRRYQPYSFKNHHPIAKCDTSGFKIMHYDLRKQYEWYGNTLTFNGFYVHKDFLTEPNPQGKVFALPGDPFPVDTPRPFYVQPTETVTLNNTGNTVIYTIGGSPVIINPNITISQANGAIDLSAGILQVLIYDNVTLEDNLTVISGGSVIVSGNYVIVGGINIGTIRGGLNGTPLYIILQPGANNTNTSTILQNINFSTFNSQIINKSVKFIVMNNAGINSDGGYTNILCQE</sequence>
<evidence type="ECO:0000313" key="5">
    <source>
        <dbReference type="EMBL" id="CAB4210993.1"/>
    </source>
</evidence>
<evidence type="ECO:0000313" key="4">
    <source>
        <dbReference type="EMBL" id="CAB4197561.1"/>
    </source>
</evidence>
<evidence type="ECO:0000313" key="6">
    <source>
        <dbReference type="EMBL" id="CAB5227610.1"/>
    </source>
</evidence>
<organism evidence="4">
    <name type="scientific">uncultured Caudovirales phage</name>
    <dbReference type="NCBI Taxonomy" id="2100421"/>
    <lineage>
        <taxon>Viruses</taxon>
        <taxon>Duplodnaviria</taxon>
        <taxon>Heunggongvirae</taxon>
        <taxon>Uroviricota</taxon>
        <taxon>Caudoviricetes</taxon>
        <taxon>Peduoviridae</taxon>
        <taxon>Maltschvirus</taxon>
        <taxon>Maltschvirus maltsch</taxon>
    </lineage>
</organism>
<dbReference type="EMBL" id="LR796935">
    <property type="protein sequence ID" value="CAB4176429.1"/>
    <property type="molecule type" value="Genomic_DNA"/>
</dbReference>
<proteinExistence type="predicted"/>
<accession>A0A6J5RVH2</accession>
<gene>
    <name evidence="3" type="ORF">UFOVP1074_7</name>
    <name evidence="4" type="ORF">UFOVP1310_8</name>
    <name evidence="5" type="ORF">UFOVP1424_64</name>
    <name evidence="6" type="ORF">UFOVP1521_64</name>
    <name evidence="1" type="ORF">UFOVP899_31</name>
    <name evidence="2" type="ORF">UFOVP987_30</name>
</gene>
<dbReference type="EMBL" id="LR797262">
    <property type="protein sequence ID" value="CAB4197561.1"/>
    <property type="molecule type" value="Genomic_DNA"/>
</dbReference>
<reference evidence="4" key="1">
    <citation type="submission" date="2020-05" db="EMBL/GenBank/DDBJ databases">
        <authorList>
            <person name="Chiriac C."/>
            <person name="Salcher M."/>
            <person name="Ghai R."/>
            <person name="Kavagutti S V."/>
        </authorList>
    </citation>
    <scope>NUCLEOTIDE SEQUENCE</scope>
</reference>
<dbReference type="EMBL" id="LR796840">
    <property type="protein sequence ID" value="CAB4169006.1"/>
    <property type="molecule type" value="Genomic_DNA"/>
</dbReference>